<evidence type="ECO:0000256" key="5">
    <source>
        <dbReference type="ARBA" id="ARBA00023244"/>
    </source>
</evidence>
<dbReference type="GO" id="GO:0032259">
    <property type="term" value="P:methylation"/>
    <property type="evidence" value="ECO:0007669"/>
    <property type="project" value="UniProtKB-KW"/>
</dbReference>
<accession>A0A9D2D066</accession>
<dbReference type="SUPFAM" id="SSF53790">
    <property type="entry name" value="Tetrapyrrole methylase"/>
    <property type="match status" value="1"/>
</dbReference>
<name>A0A9D2D066_9FIRM</name>
<dbReference type="FunFam" id="3.40.1010.10:FF:000001">
    <property type="entry name" value="Siroheme synthase"/>
    <property type="match status" value="1"/>
</dbReference>
<dbReference type="Gene3D" id="3.40.50.10090">
    <property type="match status" value="2"/>
</dbReference>
<dbReference type="Gene3D" id="3.40.1010.10">
    <property type="entry name" value="Cobalt-precorrin-4 Transmethylase, Domain 1"/>
    <property type="match status" value="1"/>
</dbReference>
<dbReference type="GO" id="GO:0004852">
    <property type="term" value="F:uroporphyrinogen-III synthase activity"/>
    <property type="evidence" value="ECO:0007669"/>
    <property type="project" value="InterPro"/>
</dbReference>
<dbReference type="PANTHER" id="PTHR45790:SF3">
    <property type="entry name" value="S-ADENOSYL-L-METHIONINE-DEPENDENT UROPORPHYRINOGEN III METHYLTRANSFERASE, CHLOROPLASTIC"/>
    <property type="match status" value="1"/>
</dbReference>
<dbReference type="EMBL" id="DXCL01000043">
    <property type="protein sequence ID" value="HIZ04059.1"/>
    <property type="molecule type" value="Genomic_DNA"/>
</dbReference>
<dbReference type="CDD" id="cd11642">
    <property type="entry name" value="SUMT"/>
    <property type="match status" value="1"/>
</dbReference>
<evidence type="ECO:0000256" key="4">
    <source>
        <dbReference type="ARBA" id="ARBA00022691"/>
    </source>
</evidence>
<evidence type="ECO:0000259" key="7">
    <source>
        <dbReference type="Pfam" id="PF02602"/>
    </source>
</evidence>
<dbReference type="InterPro" id="IPR003754">
    <property type="entry name" value="4pyrrol_synth_uPrphyn_synth"/>
</dbReference>
<evidence type="ECO:0000313" key="8">
    <source>
        <dbReference type="EMBL" id="HIZ04059.1"/>
    </source>
</evidence>
<dbReference type="InterPro" id="IPR014776">
    <property type="entry name" value="4pyrrole_Mease_sub2"/>
</dbReference>
<dbReference type="InterPro" id="IPR014777">
    <property type="entry name" value="4pyrrole_Mease_sub1"/>
</dbReference>
<evidence type="ECO:0000256" key="2">
    <source>
        <dbReference type="ARBA" id="ARBA00022603"/>
    </source>
</evidence>
<dbReference type="NCBIfam" id="NF004790">
    <property type="entry name" value="PRK06136.1"/>
    <property type="match status" value="1"/>
</dbReference>
<dbReference type="NCBIfam" id="TIGR01469">
    <property type="entry name" value="cobA_cysG_Cterm"/>
    <property type="match status" value="1"/>
</dbReference>
<sequence length="475" mass="49835">MNTVYLVGAGCGEGSLTLRGAELIGACDCLVYDSLIDEEILRLAKPSCRKIFAGKRAGAHGMAQEEINALLAECAAKYPCTVRLKGGDPFVFGRGGEELLALKRAGVYAECVPGVTGAVAAAELFGIPVTHRGLSRGFRVVAAHTEEGEADFARYAKEEDTLVFLMAKAAAESIARGLIGGGMREDTPAAVISRAGFADGAAARCLLKDVGKEAEKLPAPMTVVVGGVCAFGAGLSENAPRAVATGTKAHVSRVLPLMRAAGFRAAGLCHLAVRQRDFDAFFAQISAFDWLVFTSANGVRVFFERVREKGIDLRAFGNKKFAVIGGATAEALGKFGFHADVMPKNYTAEALAEALKARGSDKERTALLRAAQGSPALSGAGVQFDLYDTVSDERALARADRALEGAQFITFSSAGGVRALLDRCALPKGALPVAIGEETARALRERGYAPIVAENASAEALVRAMAAQKEKTCRD</sequence>
<feature type="domain" description="Tetrapyrrole biosynthesis uroporphyrinogen III synthase" evidence="7">
    <location>
        <begin position="272"/>
        <end position="462"/>
    </location>
</feature>
<evidence type="ECO:0000256" key="1">
    <source>
        <dbReference type="ARBA" id="ARBA00012162"/>
    </source>
</evidence>
<dbReference type="EC" id="2.1.1.107" evidence="1"/>
<proteinExistence type="predicted"/>
<evidence type="ECO:0000256" key="3">
    <source>
        <dbReference type="ARBA" id="ARBA00022679"/>
    </source>
</evidence>
<dbReference type="Pfam" id="PF02602">
    <property type="entry name" value="HEM4"/>
    <property type="match status" value="1"/>
</dbReference>
<dbReference type="Proteomes" id="UP000824132">
    <property type="component" value="Unassembled WGS sequence"/>
</dbReference>
<dbReference type="GO" id="GO:0004851">
    <property type="term" value="F:uroporphyrin-III C-methyltransferase activity"/>
    <property type="evidence" value="ECO:0007669"/>
    <property type="project" value="UniProtKB-EC"/>
</dbReference>
<dbReference type="InterPro" id="IPR006366">
    <property type="entry name" value="CobA/CysG_C"/>
</dbReference>
<dbReference type="GO" id="GO:0019354">
    <property type="term" value="P:siroheme biosynthetic process"/>
    <property type="evidence" value="ECO:0007669"/>
    <property type="project" value="InterPro"/>
</dbReference>
<dbReference type="PANTHER" id="PTHR45790">
    <property type="entry name" value="SIROHEME SYNTHASE-RELATED"/>
    <property type="match status" value="1"/>
</dbReference>
<feature type="domain" description="Tetrapyrrole methylase" evidence="6">
    <location>
        <begin position="3"/>
        <end position="209"/>
    </location>
</feature>
<dbReference type="CDD" id="cd06578">
    <property type="entry name" value="HemD"/>
    <property type="match status" value="1"/>
</dbReference>
<dbReference type="SUPFAM" id="SSF69618">
    <property type="entry name" value="HemD-like"/>
    <property type="match status" value="1"/>
</dbReference>
<dbReference type="InterPro" id="IPR035996">
    <property type="entry name" value="4pyrrol_Methylase_sf"/>
</dbReference>
<protein>
    <recommendedName>
        <fullName evidence="1">uroporphyrinogen-III C-methyltransferase</fullName>
        <ecNumber evidence="1">2.1.1.107</ecNumber>
    </recommendedName>
</protein>
<dbReference type="Pfam" id="PF00590">
    <property type="entry name" value="TP_methylase"/>
    <property type="match status" value="1"/>
</dbReference>
<dbReference type="InterPro" id="IPR050161">
    <property type="entry name" value="Siro_Cobalamin_biosynth"/>
</dbReference>
<keyword evidence="4" id="KW-0949">S-adenosyl-L-methionine</keyword>
<keyword evidence="2 8" id="KW-0489">Methyltransferase</keyword>
<keyword evidence="3 8" id="KW-0808">Transferase</keyword>
<gene>
    <name evidence="8" type="primary">cobA</name>
    <name evidence="8" type="ORF">H9727_07215</name>
</gene>
<keyword evidence="5" id="KW-0627">Porphyrin biosynthesis</keyword>
<dbReference type="InterPro" id="IPR000878">
    <property type="entry name" value="4pyrrol_Mease"/>
</dbReference>
<organism evidence="8 9">
    <name type="scientific">Candidatus Borkfalkia avistercoris</name>
    <dbReference type="NCBI Taxonomy" id="2838504"/>
    <lineage>
        <taxon>Bacteria</taxon>
        <taxon>Bacillati</taxon>
        <taxon>Bacillota</taxon>
        <taxon>Clostridia</taxon>
        <taxon>Christensenellales</taxon>
        <taxon>Christensenellaceae</taxon>
        <taxon>Candidatus Borkfalkia</taxon>
    </lineage>
</organism>
<dbReference type="Gene3D" id="3.30.950.10">
    <property type="entry name" value="Methyltransferase, Cobalt-precorrin-4 Transmethylase, Domain 2"/>
    <property type="match status" value="1"/>
</dbReference>
<dbReference type="InterPro" id="IPR036108">
    <property type="entry name" value="4pyrrol_syn_uPrphyn_synt_sf"/>
</dbReference>
<comment type="caution">
    <text evidence="8">The sequence shown here is derived from an EMBL/GenBank/DDBJ whole genome shotgun (WGS) entry which is preliminary data.</text>
</comment>
<reference evidence="8" key="2">
    <citation type="submission" date="2021-04" db="EMBL/GenBank/DDBJ databases">
        <authorList>
            <person name="Gilroy R."/>
        </authorList>
    </citation>
    <scope>NUCLEOTIDE SEQUENCE</scope>
    <source>
        <strain evidence="8">CHK187-5294</strain>
    </source>
</reference>
<reference evidence="8" key="1">
    <citation type="journal article" date="2021" name="PeerJ">
        <title>Extensive microbial diversity within the chicken gut microbiome revealed by metagenomics and culture.</title>
        <authorList>
            <person name="Gilroy R."/>
            <person name="Ravi A."/>
            <person name="Getino M."/>
            <person name="Pursley I."/>
            <person name="Horton D.L."/>
            <person name="Alikhan N.F."/>
            <person name="Baker D."/>
            <person name="Gharbi K."/>
            <person name="Hall N."/>
            <person name="Watson M."/>
            <person name="Adriaenssens E.M."/>
            <person name="Foster-Nyarko E."/>
            <person name="Jarju S."/>
            <person name="Secka A."/>
            <person name="Antonio M."/>
            <person name="Oren A."/>
            <person name="Chaudhuri R.R."/>
            <person name="La Ragione R."/>
            <person name="Hildebrand F."/>
            <person name="Pallen M.J."/>
        </authorList>
    </citation>
    <scope>NUCLEOTIDE SEQUENCE</scope>
    <source>
        <strain evidence="8">CHK187-5294</strain>
    </source>
</reference>
<dbReference type="AlphaFoldDB" id="A0A9D2D066"/>
<evidence type="ECO:0000313" key="9">
    <source>
        <dbReference type="Proteomes" id="UP000824132"/>
    </source>
</evidence>
<evidence type="ECO:0000259" key="6">
    <source>
        <dbReference type="Pfam" id="PF00590"/>
    </source>
</evidence>